<name>A0A2S4JHL3_9SPIO</name>
<evidence type="ECO:0000259" key="8">
    <source>
        <dbReference type="Pfam" id="PF18765"/>
    </source>
</evidence>
<dbReference type="RefSeq" id="WP_103680844.1">
    <property type="nucleotide sequence ID" value="NZ_LPWH01000112.1"/>
</dbReference>
<keyword evidence="7" id="KW-0460">Magnesium</keyword>
<evidence type="ECO:0000256" key="1">
    <source>
        <dbReference type="ARBA" id="ARBA00001946"/>
    </source>
</evidence>
<dbReference type="Pfam" id="PF18765">
    <property type="entry name" value="Polbeta"/>
    <property type="match status" value="1"/>
</dbReference>
<reference evidence="10" key="1">
    <citation type="submission" date="2015-12" db="EMBL/GenBank/DDBJ databases">
        <authorList>
            <person name="Lodha T.D."/>
            <person name="Chintalapati S."/>
            <person name="Chintalapati V.R."/>
            <person name="Sravanthi T."/>
        </authorList>
    </citation>
    <scope>NUCLEOTIDE SEQUENCE [LARGE SCALE GENOMIC DNA]</scope>
    <source>
        <strain evidence="10">JC133</strain>
    </source>
</reference>
<evidence type="ECO:0000313" key="9">
    <source>
        <dbReference type="EMBL" id="POQ98991.1"/>
    </source>
</evidence>
<dbReference type="EMBL" id="LPWH01000112">
    <property type="protein sequence ID" value="POQ98991.1"/>
    <property type="molecule type" value="Genomic_DNA"/>
</dbReference>
<dbReference type="OrthoDB" id="9803106at2"/>
<comment type="cofactor">
    <cofactor evidence="1">
        <name>Mg(2+)</name>
        <dbReference type="ChEBI" id="CHEBI:18420"/>
    </cofactor>
</comment>
<dbReference type="InterPro" id="IPR052038">
    <property type="entry name" value="Type-VII_TA_antitoxin"/>
</dbReference>
<evidence type="ECO:0000256" key="6">
    <source>
        <dbReference type="ARBA" id="ARBA00022840"/>
    </source>
</evidence>
<keyword evidence="4" id="KW-0479">Metal-binding</keyword>
<accession>A0A2S4JHL3</accession>
<dbReference type="AlphaFoldDB" id="A0A2S4JHL3"/>
<evidence type="ECO:0000256" key="5">
    <source>
        <dbReference type="ARBA" id="ARBA00022741"/>
    </source>
</evidence>
<dbReference type="Proteomes" id="UP000237350">
    <property type="component" value="Unassembled WGS sequence"/>
</dbReference>
<dbReference type="InterPro" id="IPR043519">
    <property type="entry name" value="NT_sf"/>
</dbReference>
<dbReference type="SUPFAM" id="SSF81301">
    <property type="entry name" value="Nucleotidyltransferase"/>
    <property type="match status" value="1"/>
</dbReference>
<keyword evidence="6" id="KW-0067">ATP-binding</keyword>
<evidence type="ECO:0000256" key="7">
    <source>
        <dbReference type="ARBA" id="ARBA00022842"/>
    </source>
</evidence>
<dbReference type="CDD" id="cd05403">
    <property type="entry name" value="NT_KNTase_like"/>
    <property type="match status" value="1"/>
</dbReference>
<protein>
    <recommendedName>
        <fullName evidence="8">Polymerase beta nucleotidyltransferase domain-containing protein</fullName>
    </recommendedName>
</protein>
<feature type="domain" description="Polymerase beta nucleotidyltransferase" evidence="8">
    <location>
        <begin position="33"/>
        <end position="106"/>
    </location>
</feature>
<dbReference type="GO" id="GO:0046872">
    <property type="term" value="F:metal ion binding"/>
    <property type="evidence" value="ECO:0007669"/>
    <property type="project" value="UniProtKB-KW"/>
</dbReference>
<dbReference type="PANTHER" id="PTHR33571:SF14">
    <property type="entry name" value="PROTEIN ADENYLYLTRANSFERASE MJ0435-RELATED"/>
    <property type="match status" value="1"/>
</dbReference>
<evidence type="ECO:0000256" key="3">
    <source>
        <dbReference type="ARBA" id="ARBA00022695"/>
    </source>
</evidence>
<dbReference type="GO" id="GO:0005524">
    <property type="term" value="F:ATP binding"/>
    <property type="evidence" value="ECO:0007669"/>
    <property type="project" value="UniProtKB-KW"/>
</dbReference>
<dbReference type="GO" id="GO:0016779">
    <property type="term" value="F:nucleotidyltransferase activity"/>
    <property type="evidence" value="ECO:0007669"/>
    <property type="project" value="UniProtKB-KW"/>
</dbReference>
<keyword evidence="5" id="KW-0547">Nucleotide-binding</keyword>
<gene>
    <name evidence="9" type="ORF">AU468_11415</name>
</gene>
<dbReference type="InterPro" id="IPR041633">
    <property type="entry name" value="Polbeta"/>
</dbReference>
<keyword evidence="3" id="KW-0548">Nucleotidyltransferase</keyword>
<organism evidence="9 10">
    <name type="scientific">Alkalispirochaeta sphaeroplastigenens</name>
    <dbReference type="NCBI Taxonomy" id="1187066"/>
    <lineage>
        <taxon>Bacteria</taxon>
        <taxon>Pseudomonadati</taxon>
        <taxon>Spirochaetota</taxon>
        <taxon>Spirochaetia</taxon>
        <taxon>Spirochaetales</taxon>
        <taxon>Spirochaetaceae</taxon>
        <taxon>Alkalispirochaeta</taxon>
    </lineage>
</organism>
<keyword evidence="2" id="KW-0808">Transferase</keyword>
<sequence>MSAGDVITDIPGIGPESTAALRAVFFEWYLQEVRLYGSRAKGTHRPGSDIDLCIMVPRLDLKRMASLEEAIDELLLPYEIDLCNYDDIENPALRLHIDRCGVLIFQAE</sequence>
<evidence type="ECO:0000313" key="10">
    <source>
        <dbReference type="Proteomes" id="UP000237350"/>
    </source>
</evidence>
<keyword evidence="10" id="KW-1185">Reference proteome</keyword>
<proteinExistence type="predicted"/>
<evidence type="ECO:0000256" key="4">
    <source>
        <dbReference type="ARBA" id="ARBA00022723"/>
    </source>
</evidence>
<comment type="caution">
    <text evidence="9">The sequence shown here is derived from an EMBL/GenBank/DDBJ whole genome shotgun (WGS) entry which is preliminary data.</text>
</comment>
<dbReference type="Gene3D" id="3.30.460.10">
    <property type="entry name" value="Beta Polymerase, domain 2"/>
    <property type="match status" value="1"/>
</dbReference>
<evidence type="ECO:0000256" key="2">
    <source>
        <dbReference type="ARBA" id="ARBA00022679"/>
    </source>
</evidence>
<dbReference type="PANTHER" id="PTHR33571">
    <property type="entry name" value="SSL8005 PROTEIN"/>
    <property type="match status" value="1"/>
</dbReference>